<dbReference type="Proteomes" id="UP000664277">
    <property type="component" value="Unassembled WGS sequence"/>
</dbReference>
<dbReference type="SUPFAM" id="SSF53335">
    <property type="entry name" value="S-adenosyl-L-methionine-dependent methyltransferases"/>
    <property type="match status" value="1"/>
</dbReference>
<dbReference type="Gene3D" id="3.40.50.150">
    <property type="entry name" value="Vaccinia Virus protein VP39"/>
    <property type="match status" value="1"/>
</dbReference>
<feature type="domain" description="Methyltransferase" evidence="1">
    <location>
        <begin position="33"/>
        <end position="195"/>
    </location>
</feature>
<dbReference type="NCBIfam" id="NF002463">
    <property type="entry name" value="PRK01683.1"/>
    <property type="match status" value="1"/>
</dbReference>
<evidence type="ECO:0000313" key="2">
    <source>
        <dbReference type="EMBL" id="MBN8660708.1"/>
    </source>
</evidence>
<dbReference type="GO" id="GO:0032259">
    <property type="term" value="P:methylation"/>
    <property type="evidence" value="ECO:0007669"/>
    <property type="project" value="UniProtKB-KW"/>
</dbReference>
<dbReference type="EC" id="2.1.1.144" evidence="2"/>
<dbReference type="Gene3D" id="1.10.150.290">
    <property type="entry name" value="S-adenosyl-L-methionine-dependent methyltransferases"/>
    <property type="match status" value="1"/>
</dbReference>
<dbReference type="PANTHER" id="PTHR43861">
    <property type="entry name" value="TRANS-ACONITATE 2-METHYLTRANSFERASE-RELATED"/>
    <property type="match status" value="1"/>
</dbReference>
<dbReference type="InterPro" id="IPR025714">
    <property type="entry name" value="Methyltranfer_dom"/>
</dbReference>
<dbReference type="PANTHER" id="PTHR43861:SF1">
    <property type="entry name" value="TRANS-ACONITATE 2-METHYLTRANSFERASE"/>
    <property type="match status" value="1"/>
</dbReference>
<dbReference type="CDD" id="cd02440">
    <property type="entry name" value="AdoMet_MTases"/>
    <property type="match status" value="1"/>
</dbReference>
<protein>
    <submittedName>
        <fullName evidence="2">Trans-aconitate 2-methyltransferase</fullName>
        <ecNumber evidence="2">2.1.1.144</ecNumber>
    </submittedName>
</protein>
<dbReference type="InterPro" id="IPR023149">
    <property type="entry name" value="Trans_acon_MeTrfase_C"/>
</dbReference>
<comment type="caution">
    <text evidence="2">The sequence shown here is derived from an EMBL/GenBank/DDBJ whole genome shotgun (WGS) entry which is preliminary data.</text>
</comment>
<dbReference type="InterPro" id="IPR029063">
    <property type="entry name" value="SAM-dependent_MTases_sf"/>
</dbReference>
<accession>A0A8J7PI13</accession>
<gene>
    <name evidence="2" type="primary">tam</name>
    <name evidence="2" type="ORF">J0M35_10115</name>
</gene>
<dbReference type="Pfam" id="PF13847">
    <property type="entry name" value="Methyltransf_31"/>
    <property type="match status" value="1"/>
</dbReference>
<organism evidence="2 3">
    <name type="scientific">Candidatus Obscuribacter phosphatis</name>
    <dbReference type="NCBI Taxonomy" id="1906157"/>
    <lineage>
        <taxon>Bacteria</taxon>
        <taxon>Bacillati</taxon>
        <taxon>Candidatus Melainabacteria</taxon>
        <taxon>Candidatus Obscuribacterales</taxon>
        <taxon>Candidatus Obscuribacteraceae</taxon>
        <taxon>Candidatus Obscuribacter</taxon>
    </lineage>
</organism>
<evidence type="ECO:0000259" key="1">
    <source>
        <dbReference type="Pfam" id="PF13847"/>
    </source>
</evidence>
<dbReference type="EMBL" id="JAFLCK010000012">
    <property type="protein sequence ID" value="MBN8660708.1"/>
    <property type="molecule type" value="Genomic_DNA"/>
</dbReference>
<keyword evidence="2" id="KW-0808">Transferase</keyword>
<reference evidence="2" key="1">
    <citation type="submission" date="2021-02" db="EMBL/GenBank/DDBJ databases">
        <title>Genome-Resolved Metagenomics of a Microbial Community Performing Photosynthetic Biological Nutrient Removal.</title>
        <authorList>
            <person name="Mcdaniel E.A."/>
        </authorList>
    </citation>
    <scope>NUCLEOTIDE SEQUENCE</scope>
    <source>
        <strain evidence="2">UWPOB_OBS1</strain>
    </source>
</reference>
<sequence length="260" mass="29138">MFNWDSSLYSEFLEERTRPARELAQRIPLKEVAKAVDLGCGPGNSSRIIKMRYAQAQVSGIDNSPEMLEQARAENADITFSLGDIANFKSDTALDLIFSNAALQWVENHQTLLPALFQSLRPGGCLAVQMPINHDEPTHKAMRTTAALGKAEKLWQADLTQVRQEVPVLTAEQYYEILRPLAAHIDIWQTRYYHIMEGANGVAKWLSGTGLRPFLAPLDQAEQAIFLARYCAEINQTLPPRSDGKTLMPFPRLFLIAIKA</sequence>
<dbReference type="GO" id="GO:0030798">
    <property type="term" value="F:trans-aconitate 2-methyltransferase activity"/>
    <property type="evidence" value="ECO:0007669"/>
    <property type="project" value="UniProtKB-EC"/>
</dbReference>
<evidence type="ECO:0000313" key="3">
    <source>
        <dbReference type="Proteomes" id="UP000664277"/>
    </source>
</evidence>
<keyword evidence="2" id="KW-0489">Methyltransferase</keyword>
<name>A0A8J7PI13_9BACT</name>
<dbReference type="AlphaFoldDB" id="A0A8J7PI13"/>
<proteinExistence type="predicted"/>